<keyword evidence="12" id="KW-0812">Transmembrane</keyword>
<dbReference type="PANTHER" id="PTHR34220">
    <property type="entry name" value="SENSOR HISTIDINE KINASE YPDA"/>
    <property type="match status" value="1"/>
</dbReference>
<sequence length="476" mass="54291">MIGLNGDRYFSDEYLPSAYNDIRENWGIFRKAQQAKGSLAWDTNYSVSSFEKKDVVLTAGRSIIDPKTNEKLGYVMIDVKDMSFASLYKPSEVNAKEQFYLLDKQGYLVTSVPSVNESADAVDLAALDRTLSGDSGFMDITWKDKPSILSYYTSDDAEFKLLSIIPLKTVEQQDNLIFNLTWNFALIGIIISAWLAYYLSKTVTRPLYKLMFLMNEVEKGNLNIRFSSKYNDDIGIFGLRFNRMLSRLKSLLQDSYEKQLRLQESEIKALRAQINPHFLYNTLETVNWLARLNGSSDISKIVVSLGDILRYSIRKGNNMVTVKEDLKQLQNYLTIQEFRYRDKFTSQVDIDEEVMERLIPALIIQPLVENAIVHGMESKTEEGTIHIRLRAEASGMQILIEDDGVGVDPETFALISADMVEATSFETLGIGIENVRRRLYLSYGEHFTWSLSTEPGKGTRIEIFIPDHVKEGNSYA</sequence>
<dbReference type="GO" id="GO:0005886">
    <property type="term" value="C:plasma membrane"/>
    <property type="evidence" value="ECO:0007669"/>
    <property type="project" value="UniProtKB-SubCell"/>
</dbReference>
<dbReference type="InterPro" id="IPR005467">
    <property type="entry name" value="His_kinase_dom"/>
</dbReference>
<reference evidence="15 16" key="1">
    <citation type="journal article" date="2011" name="J. Bacteriol.">
        <title>The Draft Genome of Planococcus donghaensis MPA1U2 Reveals Nonsporulation Pathways Controlled by a Conserved Spo0A Regulon.</title>
        <authorList>
            <person name="Pearson M.D."/>
            <person name="Noller H.F."/>
        </authorList>
    </citation>
    <scope>NUCLEOTIDE SEQUENCE [LARGE SCALE GENOMIC DNA]</scope>
    <source>
        <strain evidence="15 16">MPA1U2</strain>
    </source>
</reference>
<comment type="catalytic activity">
    <reaction evidence="1">
        <text>ATP + protein L-histidine = ADP + protein N-phospho-L-histidine.</text>
        <dbReference type="EC" id="2.7.13.3"/>
    </reaction>
</comment>
<dbReference type="PROSITE" id="PS50885">
    <property type="entry name" value="HAMP"/>
    <property type="match status" value="1"/>
</dbReference>
<evidence type="ECO:0000256" key="4">
    <source>
        <dbReference type="ARBA" id="ARBA00022475"/>
    </source>
</evidence>
<dbReference type="CDD" id="cd06225">
    <property type="entry name" value="HAMP"/>
    <property type="match status" value="1"/>
</dbReference>
<dbReference type="PANTHER" id="PTHR34220:SF7">
    <property type="entry name" value="SENSOR HISTIDINE KINASE YPDA"/>
    <property type="match status" value="1"/>
</dbReference>
<dbReference type="InterPro" id="IPR010559">
    <property type="entry name" value="Sig_transdc_His_kin_internal"/>
</dbReference>
<evidence type="ECO:0000256" key="1">
    <source>
        <dbReference type="ARBA" id="ARBA00000085"/>
    </source>
</evidence>
<feature type="domain" description="Histidine kinase" evidence="13">
    <location>
        <begin position="363"/>
        <end position="469"/>
    </location>
</feature>
<dbReference type="Pfam" id="PF02518">
    <property type="entry name" value="HATPase_c"/>
    <property type="match status" value="1"/>
</dbReference>
<dbReference type="SUPFAM" id="SSF158472">
    <property type="entry name" value="HAMP domain-like"/>
    <property type="match status" value="1"/>
</dbReference>
<evidence type="ECO:0000256" key="5">
    <source>
        <dbReference type="ARBA" id="ARBA00022553"/>
    </source>
</evidence>
<dbReference type="Proteomes" id="UP000003052">
    <property type="component" value="Unassembled WGS sequence"/>
</dbReference>
<keyword evidence="10" id="KW-0902">Two-component regulatory system</keyword>
<proteinExistence type="predicted"/>
<dbReference type="PROSITE" id="PS50109">
    <property type="entry name" value="HIS_KIN"/>
    <property type="match status" value="1"/>
</dbReference>
<evidence type="ECO:0000256" key="9">
    <source>
        <dbReference type="ARBA" id="ARBA00022840"/>
    </source>
</evidence>
<dbReference type="Gene3D" id="3.30.565.10">
    <property type="entry name" value="Histidine kinase-like ATPase, C-terminal domain"/>
    <property type="match status" value="1"/>
</dbReference>
<dbReference type="SUPFAM" id="SSF55874">
    <property type="entry name" value="ATPase domain of HSP90 chaperone/DNA topoisomerase II/histidine kinase"/>
    <property type="match status" value="1"/>
</dbReference>
<evidence type="ECO:0000256" key="11">
    <source>
        <dbReference type="ARBA" id="ARBA00023136"/>
    </source>
</evidence>
<name>E7RDU5_9BACL</name>
<dbReference type="InterPro" id="IPR036890">
    <property type="entry name" value="HATPase_C_sf"/>
</dbReference>
<dbReference type="InterPro" id="IPR003594">
    <property type="entry name" value="HATPase_dom"/>
</dbReference>
<protein>
    <recommendedName>
        <fullName evidence="3">histidine kinase</fullName>
        <ecNumber evidence="3">2.7.13.3</ecNumber>
    </recommendedName>
</protein>
<dbReference type="Pfam" id="PF06580">
    <property type="entry name" value="His_kinase"/>
    <property type="match status" value="1"/>
</dbReference>
<keyword evidence="7" id="KW-0547">Nucleotide-binding</keyword>
<keyword evidence="9" id="KW-0067">ATP-binding</keyword>
<feature type="transmembrane region" description="Helical" evidence="12">
    <location>
        <begin position="176"/>
        <end position="199"/>
    </location>
</feature>
<dbReference type="InterPro" id="IPR004358">
    <property type="entry name" value="Sig_transdc_His_kin-like_C"/>
</dbReference>
<dbReference type="Gene3D" id="6.10.340.10">
    <property type="match status" value="1"/>
</dbReference>
<dbReference type="EC" id="2.7.13.3" evidence="3"/>
<dbReference type="AlphaFoldDB" id="E7RDU5"/>
<dbReference type="EMBL" id="AEPB01000010">
    <property type="protein sequence ID" value="EGA90851.1"/>
    <property type="molecule type" value="Genomic_DNA"/>
</dbReference>
<comment type="subcellular location">
    <subcellularLocation>
        <location evidence="2">Cell membrane</location>
        <topology evidence="2">Multi-pass membrane protein</topology>
    </subcellularLocation>
</comment>
<dbReference type="GO" id="GO:0005524">
    <property type="term" value="F:ATP binding"/>
    <property type="evidence" value="ECO:0007669"/>
    <property type="project" value="UniProtKB-KW"/>
</dbReference>
<evidence type="ECO:0000313" key="15">
    <source>
        <dbReference type="EMBL" id="EGA90851.1"/>
    </source>
</evidence>
<dbReference type="GO" id="GO:0000155">
    <property type="term" value="F:phosphorelay sensor kinase activity"/>
    <property type="evidence" value="ECO:0007669"/>
    <property type="project" value="InterPro"/>
</dbReference>
<dbReference type="InterPro" id="IPR050640">
    <property type="entry name" value="Bact_2-comp_sensor_kinase"/>
</dbReference>
<gene>
    <name evidence="15" type="ORF">GPDM_03115</name>
</gene>
<evidence type="ECO:0000256" key="7">
    <source>
        <dbReference type="ARBA" id="ARBA00022741"/>
    </source>
</evidence>
<keyword evidence="8 15" id="KW-0418">Kinase</keyword>
<dbReference type="eggNOG" id="COG2972">
    <property type="taxonomic scope" value="Bacteria"/>
</dbReference>
<keyword evidence="4" id="KW-1003">Cell membrane</keyword>
<evidence type="ECO:0000313" key="16">
    <source>
        <dbReference type="Proteomes" id="UP000003052"/>
    </source>
</evidence>
<evidence type="ECO:0000256" key="12">
    <source>
        <dbReference type="SAM" id="Phobius"/>
    </source>
</evidence>
<organism evidence="15 16">
    <name type="scientific">Planococcus donghaensis MPA1U2</name>
    <dbReference type="NCBI Taxonomy" id="933115"/>
    <lineage>
        <taxon>Bacteria</taxon>
        <taxon>Bacillati</taxon>
        <taxon>Bacillota</taxon>
        <taxon>Bacilli</taxon>
        <taxon>Bacillales</taxon>
        <taxon>Caryophanaceae</taxon>
        <taxon>Planococcus</taxon>
    </lineage>
</organism>
<keyword evidence="6" id="KW-0808">Transferase</keyword>
<comment type="caution">
    <text evidence="15">The sequence shown here is derived from an EMBL/GenBank/DDBJ whole genome shotgun (WGS) entry which is preliminary data.</text>
</comment>
<evidence type="ECO:0000256" key="10">
    <source>
        <dbReference type="ARBA" id="ARBA00023012"/>
    </source>
</evidence>
<dbReference type="PRINTS" id="PR00344">
    <property type="entry name" value="BCTRLSENSOR"/>
</dbReference>
<keyword evidence="12" id="KW-1133">Transmembrane helix</keyword>
<keyword evidence="5" id="KW-0597">Phosphoprotein</keyword>
<evidence type="ECO:0000256" key="6">
    <source>
        <dbReference type="ARBA" id="ARBA00022679"/>
    </source>
</evidence>
<keyword evidence="11 12" id="KW-0472">Membrane</keyword>
<evidence type="ECO:0000259" key="13">
    <source>
        <dbReference type="PROSITE" id="PS50109"/>
    </source>
</evidence>
<evidence type="ECO:0000256" key="3">
    <source>
        <dbReference type="ARBA" id="ARBA00012438"/>
    </source>
</evidence>
<evidence type="ECO:0000256" key="2">
    <source>
        <dbReference type="ARBA" id="ARBA00004651"/>
    </source>
</evidence>
<accession>E7RDU5</accession>
<evidence type="ECO:0000256" key="8">
    <source>
        <dbReference type="ARBA" id="ARBA00022777"/>
    </source>
</evidence>
<dbReference type="InterPro" id="IPR003660">
    <property type="entry name" value="HAMP_dom"/>
</dbReference>
<evidence type="ECO:0000259" key="14">
    <source>
        <dbReference type="PROSITE" id="PS50885"/>
    </source>
</evidence>
<feature type="domain" description="HAMP" evidence="14">
    <location>
        <begin position="201"/>
        <end position="253"/>
    </location>
</feature>